<name>A0A432ZL90_9GAMM</name>
<evidence type="ECO:0000259" key="2">
    <source>
        <dbReference type="Pfam" id="PF22106"/>
    </source>
</evidence>
<evidence type="ECO:0000313" key="3">
    <source>
        <dbReference type="EMBL" id="RUO78767.1"/>
    </source>
</evidence>
<dbReference type="Proteomes" id="UP000287996">
    <property type="component" value="Unassembled WGS sequence"/>
</dbReference>
<accession>A0A432ZL90</accession>
<proteinExistence type="predicted"/>
<organism evidence="3 4">
    <name type="scientific">Idiomarina tyrosinivorans</name>
    <dbReference type="NCBI Taxonomy" id="1445662"/>
    <lineage>
        <taxon>Bacteria</taxon>
        <taxon>Pseudomonadati</taxon>
        <taxon>Pseudomonadota</taxon>
        <taxon>Gammaproteobacteria</taxon>
        <taxon>Alteromonadales</taxon>
        <taxon>Idiomarinaceae</taxon>
        <taxon>Idiomarina</taxon>
    </lineage>
</organism>
<dbReference type="Pfam" id="PF22106">
    <property type="entry name" value="NGO1945_C"/>
    <property type="match status" value="1"/>
</dbReference>
<dbReference type="InterPro" id="IPR054098">
    <property type="entry name" value="NGO1945-like_C"/>
</dbReference>
<dbReference type="InterPro" id="IPR044922">
    <property type="entry name" value="DUF2063_N_sf"/>
</dbReference>
<sequence>MANGQHYSNATATFPVSPHSRVNWKPSNSCSTRRLPYMHDFQRIQQRFVEAVTAPEQKDLVDVEPQRLAVYRRLLKNNIVQFVERAFPVLLSLLSKPRKAALLQQFYSQFRGHSPYFHHIAQSFAEFCQKQPELPAFAADLAYYEWLEVAVANAPEQVAERATLWRWNSTLQSIVSFYPLDKISPAFQPQQPLPQAQCFVVYRQPHGAIRFSKLSPLTALWLHQSGWPEEGFSQRQIIQFSQSVLSQQPPSEVAETVQQALMNLAEVKVLIPPFNRSKDPV</sequence>
<dbReference type="InterPro" id="IPR018640">
    <property type="entry name" value="DUF2063"/>
</dbReference>
<keyword evidence="4" id="KW-1185">Reference proteome</keyword>
<comment type="caution">
    <text evidence="3">The sequence shown here is derived from an EMBL/GenBank/DDBJ whole genome shotgun (WGS) entry which is preliminary data.</text>
</comment>
<feature type="domain" description="NGO1945-like C-terminal" evidence="2">
    <location>
        <begin position="178"/>
        <end position="264"/>
    </location>
</feature>
<reference evidence="3 4" key="1">
    <citation type="journal article" date="2011" name="Front. Microbiol.">
        <title>Genomic signatures of strain selection and enhancement in Bacillus atrophaeus var. globigii, a historical biowarfare simulant.</title>
        <authorList>
            <person name="Gibbons H.S."/>
            <person name="Broomall S.M."/>
            <person name="McNew L.A."/>
            <person name="Daligault H."/>
            <person name="Chapman C."/>
            <person name="Bruce D."/>
            <person name="Karavis M."/>
            <person name="Krepps M."/>
            <person name="McGregor P.A."/>
            <person name="Hong C."/>
            <person name="Park K.H."/>
            <person name="Akmal A."/>
            <person name="Feldman A."/>
            <person name="Lin J.S."/>
            <person name="Chang W.E."/>
            <person name="Higgs B.W."/>
            <person name="Demirev P."/>
            <person name="Lindquist J."/>
            <person name="Liem A."/>
            <person name="Fochler E."/>
            <person name="Read T.D."/>
            <person name="Tapia R."/>
            <person name="Johnson S."/>
            <person name="Bishop-Lilly K.A."/>
            <person name="Detter C."/>
            <person name="Han C."/>
            <person name="Sozhamannan S."/>
            <person name="Rosenzweig C.N."/>
            <person name="Skowronski E.W."/>
        </authorList>
    </citation>
    <scope>NUCLEOTIDE SEQUENCE [LARGE SCALE GENOMIC DNA]</scope>
    <source>
        <strain evidence="3 4">CC-PW-9</strain>
    </source>
</reference>
<dbReference type="Pfam" id="PF09836">
    <property type="entry name" value="DUF2063"/>
    <property type="match status" value="1"/>
</dbReference>
<dbReference type="Gene3D" id="3.90.930.50">
    <property type="match status" value="1"/>
</dbReference>
<gene>
    <name evidence="3" type="ORF">CWI84_10530</name>
</gene>
<dbReference type="AlphaFoldDB" id="A0A432ZL90"/>
<protein>
    <submittedName>
        <fullName evidence="3">Uncharacterized protein</fullName>
    </submittedName>
</protein>
<feature type="domain" description="Putative DNA-binding" evidence="1">
    <location>
        <begin position="44"/>
        <end position="128"/>
    </location>
</feature>
<evidence type="ECO:0000259" key="1">
    <source>
        <dbReference type="Pfam" id="PF09836"/>
    </source>
</evidence>
<dbReference type="Gene3D" id="1.10.150.690">
    <property type="entry name" value="DUF2063"/>
    <property type="match status" value="1"/>
</dbReference>
<evidence type="ECO:0000313" key="4">
    <source>
        <dbReference type="Proteomes" id="UP000287996"/>
    </source>
</evidence>
<dbReference type="EMBL" id="PIQH01000010">
    <property type="protein sequence ID" value="RUO78767.1"/>
    <property type="molecule type" value="Genomic_DNA"/>
</dbReference>